<dbReference type="EMBL" id="JXDG01000058">
    <property type="protein sequence ID" value="KIH81889.1"/>
    <property type="molecule type" value="Genomic_DNA"/>
</dbReference>
<dbReference type="PATRIC" id="fig|226910.6.peg.4544"/>
<reference evidence="1 2" key="1">
    <citation type="submission" date="2015-01" db="EMBL/GenBank/DDBJ databases">
        <title>Complete genome of Pseudomonas batumici UCM B-321 producer of the batumin antibiotic with strong antistaphilococcal and potential anticancer activity.</title>
        <authorList>
            <person name="Klochko V.V."/>
            <person name="Zelena L.B."/>
            <person name="Elena K.A."/>
            <person name="Reva O.N."/>
        </authorList>
    </citation>
    <scope>NUCLEOTIDE SEQUENCE [LARGE SCALE GENOMIC DNA]</scope>
    <source>
        <strain evidence="1 2">UCM B-321</strain>
    </source>
</reference>
<dbReference type="Proteomes" id="UP000031535">
    <property type="component" value="Unassembled WGS sequence"/>
</dbReference>
<comment type="caution">
    <text evidence="1">The sequence shown here is derived from an EMBL/GenBank/DDBJ whole genome shotgun (WGS) entry which is preliminary data.</text>
</comment>
<keyword evidence="2" id="KW-1185">Reference proteome</keyword>
<sequence length="45" mass="5296">MHTGQFSHGRLLLKGCYRRADVRRLAVKSTVMKTFCRNFVEKTRP</sequence>
<proteinExistence type="predicted"/>
<gene>
    <name evidence="1" type="ORF">UCMB321_4552</name>
</gene>
<organism evidence="1 2">
    <name type="scientific">Pseudomonas batumici</name>
    <dbReference type="NCBI Taxonomy" id="226910"/>
    <lineage>
        <taxon>Bacteria</taxon>
        <taxon>Pseudomonadati</taxon>
        <taxon>Pseudomonadota</taxon>
        <taxon>Gammaproteobacteria</taxon>
        <taxon>Pseudomonadales</taxon>
        <taxon>Pseudomonadaceae</taxon>
        <taxon>Pseudomonas</taxon>
    </lineage>
</organism>
<evidence type="ECO:0000313" key="2">
    <source>
        <dbReference type="Proteomes" id="UP000031535"/>
    </source>
</evidence>
<name>A0A0C2E7L3_9PSED</name>
<protein>
    <submittedName>
        <fullName evidence="1">Uncharacterized protein</fullName>
    </submittedName>
</protein>
<evidence type="ECO:0000313" key="1">
    <source>
        <dbReference type="EMBL" id="KIH81889.1"/>
    </source>
</evidence>
<dbReference type="AlphaFoldDB" id="A0A0C2E7L3"/>
<accession>A0A0C2E7L3</accession>